<evidence type="ECO:0000313" key="1">
    <source>
        <dbReference type="EMBL" id="ANS48716.1"/>
    </source>
</evidence>
<accession>A0A9W3SCU3</accession>
<dbReference type="AlphaFoldDB" id="A0A9W3SCU3"/>
<dbReference type="EMBL" id="CP015350">
    <property type="protein sequence ID" value="ANS48716.1"/>
    <property type="molecule type" value="Genomic_DNA"/>
</dbReference>
<sequence>MGLYKKYITKVDRNPLCLMIAFHNQRMFKFGDVIEVN</sequence>
<reference evidence="1 2" key="1">
    <citation type="submission" date="2016-04" db="EMBL/GenBank/DDBJ databases">
        <title>High quality genome of the nematocidal Bacillus thuringiensis MYBT18246.</title>
        <authorList>
            <person name="Hollensteiner J."/>
            <person name="Poehlein A."/>
            <person name="Sproeer C."/>
            <person name="Bunk B."/>
            <person name="Rosenstiel P."/>
            <person name="Schulenburg H."/>
            <person name="Liesegang H."/>
        </authorList>
    </citation>
    <scope>NUCLEOTIDE SEQUENCE [LARGE SCALE GENOMIC DNA]</scope>
    <source>
        <strain evidence="1 2">MYBT18246</strain>
    </source>
</reference>
<proteinExistence type="predicted"/>
<name>A0A9W3SCU3_BACTU</name>
<evidence type="ECO:0000313" key="2">
    <source>
        <dbReference type="Proteomes" id="UP000092743"/>
    </source>
</evidence>
<organism evidence="1 2">
    <name type="scientific">Bacillus thuringiensis</name>
    <dbReference type="NCBI Taxonomy" id="1428"/>
    <lineage>
        <taxon>Bacteria</taxon>
        <taxon>Bacillati</taxon>
        <taxon>Bacillota</taxon>
        <taxon>Bacilli</taxon>
        <taxon>Bacillales</taxon>
        <taxon>Bacillaceae</taxon>
        <taxon>Bacillus</taxon>
        <taxon>Bacillus cereus group</taxon>
    </lineage>
</organism>
<gene>
    <name evidence="1" type="ORF">BT246_33640</name>
</gene>
<dbReference type="Proteomes" id="UP000092743">
    <property type="component" value="Chromosome"/>
</dbReference>
<protein>
    <submittedName>
        <fullName evidence="1">Uncharacterized protein</fullName>
    </submittedName>
</protein>